<dbReference type="Proteomes" id="UP001054945">
    <property type="component" value="Unassembled WGS sequence"/>
</dbReference>
<accession>A0AAV4WAT0</accession>
<keyword evidence="2" id="KW-1185">Reference proteome</keyword>
<dbReference type="EMBL" id="BPLR01015889">
    <property type="protein sequence ID" value="GIY79448.1"/>
    <property type="molecule type" value="Genomic_DNA"/>
</dbReference>
<gene>
    <name evidence="1" type="ORF">CEXT_476201</name>
</gene>
<comment type="caution">
    <text evidence="1">The sequence shown here is derived from an EMBL/GenBank/DDBJ whole genome shotgun (WGS) entry which is preliminary data.</text>
</comment>
<evidence type="ECO:0000313" key="1">
    <source>
        <dbReference type="EMBL" id="GIY79448.1"/>
    </source>
</evidence>
<proteinExistence type="predicted"/>
<dbReference type="AlphaFoldDB" id="A0AAV4WAT0"/>
<reference evidence="1 2" key="1">
    <citation type="submission" date="2021-06" db="EMBL/GenBank/DDBJ databases">
        <title>Caerostris extrusa draft genome.</title>
        <authorList>
            <person name="Kono N."/>
            <person name="Arakawa K."/>
        </authorList>
    </citation>
    <scope>NUCLEOTIDE SEQUENCE [LARGE SCALE GENOMIC DNA]</scope>
</reference>
<evidence type="ECO:0000313" key="2">
    <source>
        <dbReference type="Proteomes" id="UP001054945"/>
    </source>
</evidence>
<name>A0AAV4WAT0_CAEEX</name>
<organism evidence="1 2">
    <name type="scientific">Caerostris extrusa</name>
    <name type="common">Bark spider</name>
    <name type="synonym">Caerostris bankana</name>
    <dbReference type="NCBI Taxonomy" id="172846"/>
    <lineage>
        <taxon>Eukaryota</taxon>
        <taxon>Metazoa</taxon>
        <taxon>Ecdysozoa</taxon>
        <taxon>Arthropoda</taxon>
        <taxon>Chelicerata</taxon>
        <taxon>Arachnida</taxon>
        <taxon>Araneae</taxon>
        <taxon>Araneomorphae</taxon>
        <taxon>Entelegynae</taxon>
        <taxon>Araneoidea</taxon>
        <taxon>Araneidae</taxon>
        <taxon>Caerostris</taxon>
    </lineage>
</organism>
<protein>
    <submittedName>
        <fullName evidence="1">Uncharacterized protein</fullName>
    </submittedName>
</protein>
<sequence>MPLPLGCLRKSLSIAAIEKVKRLTVNQTVRDAANHWLQTNHRVLYEKYAKMVTPSGTFQKTGSFIGGDRIGEV</sequence>